<dbReference type="InterPro" id="IPR001680">
    <property type="entry name" value="WD40_rpt"/>
</dbReference>
<accession>A0A2K1J2B5</accession>
<dbReference type="Gene3D" id="2.130.10.10">
    <property type="entry name" value="YVTN repeat-like/Quinoprotein amine dehydrogenase"/>
    <property type="match status" value="1"/>
</dbReference>
<evidence type="ECO:0000313" key="3">
    <source>
        <dbReference type="EnsemblPlants" id="Pp3c17_1030V3.1"/>
    </source>
</evidence>
<reference evidence="2 4" key="1">
    <citation type="journal article" date="2008" name="Science">
        <title>The Physcomitrella genome reveals evolutionary insights into the conquest of land by plants.</title>
        <authorList>
            <person name="Rensing S."/>
            <person name="Lang D."/>
            <person name="Zimmer A."/>
            <person name="Terry A."/>
            <person name="Salamov A."/>
            <person name="Shapiro H."/>
            <person name="Nishiyama T."/>
            <person name="Perroud P.-F."/>
            <person name="Lindquist E."/>
            <person name="Kamisugi Y."/>
            <person name="Tanahashi T."/>
            <person name="Sakakibara K."/>
            <person name="Fujita T."/>
            <person name="Oishi K."/>
            <person name="Shin-I T."/>
            <person name="Kuroki Y."/>
            <person name="Toyoda A."/>
            <person name="Suzuki Y."/>
            <person name="Hashimoto A."/>
            <person name="Yamaguchi K."/>
            <person name="Sugano A."/>
            <person name="Kohara Y."/>
            <person name="Fujiyama A."/>
            <person name="Anterola A."/>
            <person name="Aoki S."/>
            <person name="Ashton N."/>
            <person name="Barbazuk W.B."/>
            <person name="Barker E."/>
            <person name="Bennetzen J."/>
            <person name="Bezanilla M."/>
            <person name="Blankenship R."/>
            <person name="Cho S.H."/>
            <person name="Dutcher S."/>
            <person name="Estelle M."/>
            <person name="Fawcett J.A."/>
            <person name="Gundlach H."/>
            <person name="Hanada K."/>
            <person name="Heyl A."/>
            <person name="Hicks K.A."/>
            <person name="Hugh J."/>
            <person name="Lohr M."/>
            <person name="Mayer K."/>
            <person name="Melkozernov A."/>
            <person name="Murata T."/>
            <person name="Nelson D."/>
            <person name="Pils B."/>
            <person name="Prigge M."/>
            <person name="Reiss B."/>
            <person name="Renner T."/>
            <person name="Rombauts S."/>
            <person name="Rushton P."/>
            <person name="Sanderfoot A."/>
            <person name="Schween G."/>
            <person name="Shiu S.-H."/>
            <person name="Stueber K."/>
            <person name="Theodoulou F.L."/>
            <person name="Tu H."/>
            <person name="Van de Peer Y."/>
            <person name="Verrier P.J."/>
            <person name="Waters E."/>
            <person name="Wood A."/>
            <person name="Yang L."/>
            <person name="Cove D."/>
            <person name="Cuming A."/>
            <person name="Hasebe M."/>
            <person name="Lucas S."/>
            <person name="Mishler D.B."/>
            <person name="Reski R."/>
            <person name="Grigoriev I."/>
            <person name="Quatrano R.S."/>
            <person name="Boore J.L."/>
        </authorList>
    </citation>
    <scope>NUCLEOTIDE SEQUENCE [LARGE SCALE GENOMIC DNA]</scope>
    <source>
        <strain evidence="3 4">cv. Gransden 2004</strain>
    </source>
</reference>
<dbReference type="PROSITE" id="PS50082">
    <property type="entry name" value="WD_REPEATS_2"/>
    <property type="match status" value="1"/>
</dbReference>
<name>A0A2K1J2B5_PHYPA</name>
<keyword evidence="4" id="KW-1185">Reference proteome</keyword>
<dbReference type="PaxDb" id="3218-PP1S148_56V6.2"/>
<dbReference type="AlphaFoldDB" id="A0A2K1J2B5"/>
<reference evidence="2 4" key="2">
    <citation type="journal article" date="2018" name="Plant J.">
        <title>The Physcomitrella patens chromosome-scale assembly reveals moss genome structure and evolution.</title>
        <authorList>
            <person name="Lang D."/>
            <person name="Ullrich K.K."/>
            <person name="Murat F."/>
            <person name="Fuchs J."/>
            <person name="Jenkins J."/>
            <person name="Haas F.B."/>
            <person name="Piednoel M."/>
            <person name="Gundlach H."/>
            <person name="Van Bel M."/>
            <person name="Meyberg R."/>
            <person name="Vives C."/>
            <person name="Morata J."/>
            <person name="Symeonidi A."/>
            <person name="Hiss M."/>
            <person name="Muchero W."/>
            <person name="Kamisugi Y."/>
            <person name="Saleh O."/>
            <person name="Blanc G."/>
            <person name="Decker E.L."/>
            <person name="van Gessel N."/>
            <person name="Grimwood J."/>
            <person name="Hayes R.D."/>
            <person name="Graham S.W."/>
            <person name="Gunter L.E."/>
            <person name="McDaniel S.F."/>
            <person name="Hoernstein S.N.W."/>
            <person name="Larsson A."/>
            <person name="Li F.W."/>
            <person name="Perroud P.F."/>
            <person name="Phillips J."/>
            <person name="Ranjan P."/>
            <person name="Rokshar D.S."/>
            <person name="Rothfels C.J."/>
            <person name="Schneider L."/>
            <person name="Shu S."/>
            <person name="Stevenson D.W."/>
            <person name="Thummler F."/>
            <person name="Tillich M."/>
            <person name="Villarreal Aguilar J.C."/>
            <person name="Widiez T."/>
            <person name="Wong G.K."/>
            <person name="Wymore A."/>
            <person name="Zhang Y."/>
            <person name="Zimmer A.D."/>
            <person name="Quatrano R.S."/>
            <person name="Mayer K.F.X."/>
            <person name="Goodstein D."/>
            <person name="Casacuberta J.M."/>
            <person name="Vandepoele K."/>
            <person name="Reski R."/>
            <person name="Cuming A.C."/>
            <person name="Tuskan G.A."/>
            <person name="Maumus F."/>
            <person name="Salse J."/>
            <person name="Schmutz J."/>
            <person name="Rensing S.A."/>
        </authorList>
    </citation>
    <scope>NUCLEOTIDE SEQUENCE [LARGE SCALE GENOMIC DNA]</scope>
    <source>
        <strain evidence="3 4">cv. Gransden 2004</strain>
    </source>
</reference>
<gene>
    <name evidence="2" type="ORF">PHYPA_021519</name>
</gene>
<evidence type="ECO:0000313" key="4">
    <source>
        <dbReference type="Proteomes" id="UP000006727"/>
    </source>
</evidence>
<evidence type="ECO:0000256" key="1">
    <source>
        <dbReference type="PROSITE-ProRule" id="PRU00221"/>
    </source>
</evidence>
<evidence type="ECO:0000313" key="2">
    <source>
        <dbReference type="EMBL" id="PNR35669.1"/>
    </source>
</evidence>
<dbReference type="InParanoid" id="A0A2K1J2B5"/>
<dbReference type="Gramene" id="Pp3c17_1030V3.1">
    <property type="protein sequence ID" value="Pp3c17_1030V3.1"/>
    <property type="gene ID" value="Pp3c17_1030"/>
</dbReference>
<dbReference type="EnsemblPlants" id="Pp3c17_1030V3.1">
    <property type="protein sequence ID" value="Pp3c17_1030V3.1"/>
    <property type="gene ID" value="Pp3c17_1030"/>
</dbReference>
<dbReference type="EMBL" id="ABEU02000017">
    <property type="protein sequence ID" value="PNR35669.1"/>
    <property type="molecule type" value="Genomic_DNA"/>
</dbReference>
<dbReference type="SUPFAM" id="SSF50978">
    <property type="entry name" value="WD40 repeat-like"/>
    <property type="match status" value="1"/>
</dbReference>
<dbReference type="Proteomes" id="UP000006727">
    <property type="component" value="Chromosome 17"/>
</dbReference>
<reference evidence="3" key="3">
    <citation type="submission" date="2020-12" db="UniProtKB">
        <authorList>
            <consortium name="EnsemblPlants"/>
        </authorList>
    </citation>
    <scope>IDENTIFICATION</scope>
</reference>
<keyword evidence="1" id="KW-0853">WD repeat</keyword>
<proteinExistence type="predicted"/>
<dbReference type="InterPro" id="IPR036322">
    <property type="entry name" value="WD40_repeat_dom_sf"/>
</dbReference>
<organism evidence="2">
    <name type="scientific">Physcomitrium patens</name>
    <name type="common">Spreading-leaved earth moss</name>
    <name type="synonym">Physcomitrella patens</name>
    <dbReference type="NCBI Taxonomy" id="3218"/>
    <lineage>
        <taxon>Eukaryota</taxon>
        <taxon>Viridiplantae</taxon>
        <taxon>Streptophyta</taxon>
        <taxon>Embryophyta</taxon>
        <taxon>Bryophyta</taxon>
        <taxon>Bryophytina</taxon>
        <taxon>Bryopsida</taxon>
        <taxon>Funariidae</taxon>
        <taxon>Funariales</taxon>
        <taxon>Funariaceae</taxon>
        <taxon>Physcomitrium</taxon>
    </lineage>
</organism>
<dbReference type="InterPro" id="IPR015943">
    <property type="entry name" value="WD40/YVTN_repeat-like_dom_sf"/>
</dbReference>
<feature type="repeat" description="WD" evidence="1">
    <location>
        <begin position="138"/>
        <end position="172"/>
    </location>
</feature>
<protein>
    <submittedName>
        <fullName evidence="2 3">Uncharacterized protein</fullName>
    </submittedName>
</protein>
<sequence length="226" mass="25408">MVIGLSEVEHEVIVWRYDCLIPHRVLHGHANWIQALVVAHRRPLTERLLRRDLSNVQPGKALKPAPADPREREIRFNAKGLREDGSGKPVLVPNPAEAELEVYSGSSDGSILRWIPEAEPHKDLWTQEELTRKPSCAIVCILYHPELDLLLTGSTDPLIRVWSMDSQQNIPPWRGGDMCAKGPDLMKGHTDMVVGLAACKKLVPPQITQPTFIIVQFLIYCKISKP</sequence>